<keyword evidence="3" id="KW-1185">Reference proteome</keyword>
<dbReference type="EMBL" id="QYYH01000209">
    <property type="protein sequence ID" value="RJY04869.1"/>
    <property type="molecule type" value="Genomic_DNA"/>
</dbReference>
<dbReference type="AlphaFoldDB" id="A0A3A6T9G6"/>
<comment type="caution">
    <text evidence="2">The sequence shown here is derived from an EMBL/GenBank/DDBJ whole genome shotgun (WGS) entry which is preliminary data.</text>
</comment>
<feature type="chain" id="PRO_5017245219" description="HEAT repeat domain-containing protein" evidence="1">
    <location>
        <begin position="27"/>
        <end position="151"/>
    </location>
</feature>
<organism evidence="2 3">
    <name type="scientific">Parashewanella spongiae</name>
    <dbReference type="NCBI Taxonomy" id="342950"/>
    <lineage>
        <taxon>Bacteria</taxon>
        <taxon>Pseudomonadati</taxon>
        <taxon>Pseudomonadota</taxon>
        <taxon>Gammaproteobacteria</taxon>
        <taxon>Alteromonadales</taxon>
        <taxon>Shewanellaceae</taxon>
        <taxon>Parashewanella</taxon>
    </lineage>
</organism>
<reference evidence="2 3" key="1">
    <citation type="submission" date="2018-09" db="EMBL/GenBank/DDBJ databases">
        <title>Phylogeny of the Shewanellaceae, and recommendation for two new genera, Pseudoshewanella and Parashewanella.</title>
        <authorList>
            <person name="Wang G."/>
        </authorList>
    </citation>
    <scope>NUCLEOTIDE SEQUENCE [LARGE SCALE GENOMIC DNA]</scope>
    <source>
        <strain evidence="2 3">KCTC 22492</strain>
    </source>
</reference>
<accession>A0A3A6T9G6</accession>
<feature type="signal peptide" evidence="1">
    <location>
        <begin position="1"/>
        <end position="26"/>
    </location>
</feature>
<sequence>MQFKQFLKLKSSLVIISLLFCAQSSATEIKQKPWHFDSNIYRELIQNSDDEMLLNKNIQWDECSRMAPATYRMALGVQLNKESPDLIRETILDLYPVDNESFSDVVNQKIMVLAFEMADVARYEQGSDESTITQVAWDWCIAQDPQNFSDL</sequence>
<name>A0A3A6T9G6_9GAMM</name>
<protein>
    <recommendedName>
        <fullName evidence="4">HEAT repeat domain-containing protein</fullName>
    </recommendedName>
</protein>
<proteinExistence type="predicted"/>
<dbReference type="RefSeq" id="WP_121855173.1">
    <property type="nucleotide sequence ID" value="NZ_CP037952.1"/>
</dbReference>
<evidence type="ECO:0000256" key="1">
    <source>
        <dbReference type="SAM" id="SignalP"/>
    </source>
</evidence>
<evidence type="ECO:0008006" key="4">
    <source>
        <dbReference type="Google" id="ProtNLM"/>
    </source>
</evidence>
<dbReference type="Proteomes" id="UP000273022">
    <property type="component" value="Unassembled WGS sequence"/>
</dbReference>
<dbReference type="OrthoDB" id="5856137at2"/>
<keyword evidence="1" id="KW-0732">Signal</keyword>
<gene>
    <name evidence="2" type="ORF">D5R81_19110</name>
</gene>
<evidence type="ECO:0000313" key="2">
    <source>
        <dbReference type="EMBL" id="RJY04869.1"/>
    </source>
</evidence>
<evidence type="ECO:0000313" key="3">
    <source>
        <dbReference type="Proteomes" id="UP000273022"/>
    </source>
</evidence>